<accession>A0ABT6F9C4</accession>
<keyword evidence="13" id="KW-0560">Oxidoreductase</keyword>
<dbReference type="RefSeq" id="WP_277860489.1">
    <property type="nucleotide sequence ID" value="NZ_JARRAG010000002.1"/>
</dbReference>
<dbReference type="Gene3D" id="1.10.287.110">
    <property type="entry name" value="DnaJ domain"/>
    <property type="match status" value="1"/>
</dbReference>
<dbReference type="Gene3D" id="2.60.260.20">
    <property type="entry name" value="Urease metallochaperone UreE, N-terminal domain"/>
    <property type="match status" value="2"/>
</dbReference>
<dbReference type="Proteomes" id="UP001216907">
    <property type="component" value="Unassembled WGS sequence"/>
</dbReference>
<sequence length="385" mass="42625">MATTKRDLYEVLEIKREATADEIKRAYRQMALKFHPDRNPGDQEAEKRFREAAEAYDVLSDAQKRQRYDRYGHAGLDGAAFHDFRSTDDIMSAFGDIFGGGLLGDLFGGGGGGRRGPRQGPDLLMRLEITLNEAARGTTRSIDVDRQEFCGECRGSGARKGTVATTCNYCGGRGQVVQARGFFQVATTCPSCGGEGVKITDPCPSCHGSGRVPQRAKLQVDVPPGVETGMRLQLRQQGELGDMGGPRGNLQIQIMVRKHQFFERKRNDLLCQVPISFAQAALGADVEVPTLDGPGRVQVPRGAQSGDQIRLKGRGMPDISGRGRGDEIVEVVVETPRQLTPRQEELLREFAETEHEQVSPRRKSFFEKLRDYFTEEAEPEQREHA</sequence>
<comment type="caution">
    <text evidence="13">The sequence shown here is derived from an EMBL/GenBank/DDBJ whole genome shotgun (WGS) entry which is preliminary data.</text>
</comment>
<comment type="cofactor">
    <cofactor evidence="9">
        <name>Zn(2+)</name>
        <dbReference type="ChEBI" id="CHEBI:29105"/>
    </cofactor>
    <text evidence="9">Binds 2 Zn(2+) ions per monomer.</text>
</comment>
<feature type="binding site" evidence="9">
    <location>
        <position position="192"/>
    </location>
    <ligand>
        <name>Zn(2+)</name>
        <dbReference type="ChEBI" id="CHEBI:29105"/>
        <label>2</label>
    </ligand>
</feature>
<dbReference type="SUPFAM" id="SSF57938">
    <property type="entry name" value="DnaJ/Hsp40 cysteine-rich domain"/>
    <property type="match status" value="1"/>
</dbReference>
<evidence type="ECO:0000256" key="3">
    <source>
        <dbReference type="ARBA" id="ARBA00022723"/>
    </source>
</evidence>
<dbReference type="PANTHER" id="PTHR43096:SF48">
    <property type="entry name" value="CHAPERONE PROTEIN DNAJ"/>
    <property type="match status" value="1"/>
</dbReference>
<dbReference type="PANTHER" id="PTHR43096">
    <property type="entry name" value="DNAJ HOMOLOG 1, MITOCHONDRIAL-RELATED"/>
    <property type="match status" value="1"/>
</dbReference>
<keyword evidence="5 9" id="KW-0863">Zinc-finger</keyword>
<feature type="repeat" description="CXXCXGXG motif" evidence="9">
    <location>
        <begin position="203"/>
        <end position="210"/>
    </location>
</feature>
<dbReference type="NCBIfam" id="NF008035">
    <property type="entry name" value="PRK10767.1"/>
    <property type="match status" value="1"/>
</dbReference>
<keyword evidence="4 9" id="KW-0677">Repeat</keyword>
<feature type="binding site" evidence="9">
    <location>
        <position position="170"/>
    </location>
    <ligand>
        <name>Zn(2+)</name>
        <dbReference type="ChEBI" id="CHEBI:29105"/>
        <label>2</label>
    </ligand>
</feature>
<dbReference type="InterPro" id="IPR036869">
    <property type="entry name" value="J_dom_sf"/>
</dbReference>
<dbReference type="InterPro" id="IPR008971">
    <property type="entry name" value="HSP40/DnaJ_pept-bd"/>
</dbReference>
<evidence type="ECO:0000259" key="11">
    <source>
        <dbReference type="PROSITE" id="PS50076"/>
    </source>
</evidence>
<feature type="binding site" evidence="9">
    <location>
        <position position="150"/>
    </location>
    <ligand>
        <name>Zn(2+)</name>
        <dbReference type="ChEBI" id="CHEBI:29105"/>
        <label>1</label>
    </ligand>
</feature>
<keyword evidence="7 9" id="KW-0346">Stress response</keyword>
<evidence type="ECO:0000256" key="8">
    <source>
        <dbReference type="ARBA" id="ARBA00023186"/>
    </source>
</evidence>
<dbReference type="InterPro" id="IPR018253">
    <property type="entry name" value="DnaJ_domain_CS"/>
</dbReference>
<dbReference type="CDD" id="cd10747">
    <property type="entry name" value="DnaJ_C"/>
    <property type="match status" value="1"/>
</dbReference>
<dbReference type="CDD" id="cd06257">
    <property type="entry name" value="DnaJ"/>
    <property type="match status" value="1"/>
</dbReference>
<comment type="subcellular location">
    <subcellularLocation>
        <location evidence="9">Cytoplasm</location>
    </subcellularLocation>
</comment>
<dbReference type="PROSITE" id="PS50076">
    <property type="entry name" value="DNAJ_2"/>
    <property type="match status" value="1"/>
</dbReference>
<proteinExistence type="inferred from homology"/>
<comment type="subunit">
    <text evidence="9">Homodimer.</text>
</comment>
<comment type="function">
    <text evidence="9">Participates actively in the response to hyperosmotic and heat shock by preventing the aggregation of stress-denatured proteins and by disaggregating proteins, also in an autonomous, DnaK-independent fashion. Unfolded proteins bind initially to DnaJ; upon interaction with the DnaJ-bound protein, DnaK hydrolyzes its bound ATP, resulting in the formation of a stable complex. GrpE releases ADP from DnaK; ATP binding to DnaK triggers the release of the substrate protein, thus completing the reaction cycle. Several rounds of ATP-dependent interactions between DnaJ, DnaK and GrpE are required for fully efficient folding. Also involved, together with DnaK and GrpE, in the DNA replication of plasmids through activation of initiation proteins.</text>
</comment>
<evidence type="ECO:0000256" key="5">
    <source>
        <dbReference type="ARBA" id="ARBA00022771"/>
    </source>
</evidence>
<comment type="domain">
    <text evidence="9">The J domain is necessary and sufficient to stimulate DnaK ATPase activity. Zinc center 1 plays an important role in the autonomous, DnaK-independent chaperone activity of DnaJ. Zinc center 2 is essential for interaction with DnaK and for DnaJ activity.</text>
</comment>
<reference evidence="13 14" key="1">
    <citation type="submission" date="2023-03" db="EMBL/GenBank/DDBJ databases">
        <title>Paludisphaera mucosa sp. nov. a novel planctomycete from northern fen.</title>
        <authorList>
            <person name="Ivanova A."/>
        </authorList>
    </citation>
    <scope>NUCLEOTIDE SEQUENCE [LARGE SCALE GENOMIC DNA]</scope>
    <source>
        <strain evidence="13 14">Pla2</strain>
    </source>
</reference>
<dbReference type="Pfam" id="PF00226">
    <property type="entry name" value="DnaJ"/>
    <property type="match status" value="1"/>
</dbReference>
<feature type="repeat" description="CXXCXGXG motif" evidence="9">
    <location>
        <begin position="167"/>
        <end position="174"/>
    </location>
</feature>
<dbReference type="CDD" id="cd10719">
    <property type="entry name" value="DnaJ_zf"/>
    <property type="match status" value="1"/>
</dbReference>
<feature type="domain" description="J" evidence="11">
    <location>
        <begin position="7"/>
        <end position="72"/>
    </location>
</feature>
<feature type="binding site" evidence="9">
    <location>
        <position position="167"/>
    </location>
    <ligand>
        <name>Zn(2+)</name>
        <dbReference type="ChEBI" id="CHEBI:29105"/>
        <label>2</label>
    </ligand>
</feature>
<evidence type="ECO:0000256" key="4">
    <source>
        <dbReference type="ARBA" id="ARBA00022737"/>
    </source>
</evidence>
<feature type="binding site" evidence="9">
    <location>
        <position position="153"/>
    </location>
    <ligand>
        <name>Zn(2+)</name>
        <dbReference type="ChEBI" id="CHEBI:29105"/>
        <label>1</label>
    </ligand>
</feature>
<evidence type="ECO:0000256" key="6">
    <source>
        <dbReference type="ARBA" id="ARBA00022833"/>
    </source>
</evidence>
<keyword evidence="1 9" id="KW-0963">Cytoplasm</keyword>
<dbReference type="InterPro" id="IPR012724">
    <property type="entry name" value="DnaJ"/>
</dbReference>
<feature type="binding site" evidence="9">
    <location>
        <position position="206"/>
    </location>
    <ligand>
        <name>Zn(2+)</name>
        <dbReference type="ChEBI" id="CHEBI:29105"/>
        <label>1</label>
    </ligand>
</feature>
<keyword evidence="14" id="KW-1185">Reference proteome</keyword>
<gene>
    <name evidence="9 13" type="primary">dnaJ</name>
    <name evidence="13" type="ORF">PZE19_10105</name>
</gene>
<dbReference type="EMBL" id="JARRAG010000002">
    <property type="protein sequence ID" value="MDG3004127.1"/>
    <property type="molecule type" value="Genomic_DNA"/>
</dbReference>
<name>A0ABT6F9C4_9BACT</name>
<dbReference type="InterPro" id="IPR002939">
    <property type="entry name" value="DnaJ_C"/>
</dbReference>
<evidence type="ECO:0000256" key="9">
    <source>
        <dbReference type="HAMAP-Rule" id="MF_01152"/>
    </source>
</evidence>
<dbReference type="NCBIfam" id="TIGR02349">
    <property type="entry name" value="DnaJ_bact"/>
    <property type="match status" value="1"/>
</dbReference>
<evidence type="ECO:0000256" key="10">
    <source>
        <dbReference type="PROSITE-ProRule" id="PRU00546"/>
    </source>
</evidence>
<evidence type="ECO:0000256" key="7">
    <source>
        <dbReference type="ARBA" id="ARBA00023016"/>
    </source>
</evidence>
<feature type="binding site" evidence="9">
    <location>
        <position position="189"/>
    </location>
    <ligand>
        <name>Zn(2+)</name>
        <dbReference type="ChEBI" id="CHEBI:29105"/>
        <label>2</label>
    </ligand>
</feature>
<keyword evidence="3 9" id="KW-0479">Metal-binding</keyword>
<dbReference type="InterPro" id="IPR001623">
    <property type="entry name" value="DnaJ_domain"/>
</dbReference>
<dbReference type="Pfam" id="PF00684">
    <property type="entry name" value="DnaJ_CXXCXGXG"/>
    <property type="match status" value="1"/>
</dbReference>
<dbReference type="SMART" id="SM00271">
    <property type="entry name" value="DnaJ"/>
    <property type="match status" value="1"/>
</dbReference>
<feature type="zinc finger region" description="CR-type" evidence="10">
    <location>
        <begin position="137"/>
        <end position="215"/>
    </location>
</feature>
<dbReference type="PROSITE" id="PS00636">
    <property type="entry name" value="DNAJ_1"/>
    <property type="match status" value="1"/>
</dbReference>
<feature type="binding site" evidence="9">
    <location>
        <position position="203"/>
    </location>
    <ligand>
        <name>Zn(2+)</name>
        <dbReference type="ChEBI" id="CHEBI:29105"/>
        <label>1</label>
    </ligand>
</feature>
<evidence type="ECO:0000259" key="12">
    <source>
        <dbReference type="PROSITE" id="PS51188"/>
    </source>
</evidence>
<protein>
    <recommendedName>
        <fullName evidence="9">Chaperone protein DnaJ</fullName>
    </recommendedName>
</protein>
<evidence type="ECO:0000256" key="1">
    <source>
        <dbReference type="ARBA" id="ARBA00022490"/>
    </source>
</evidence>
<comment type="similarity">
    <text evidence="9">Belongs to the DnaJ family.</text>
</comment>
<feature type="domain" description="CR-type" evidence="12">
    <location>
        <begin position="137"/>
        <end position="215"/>
    </location>
</feature>
<feature type="repeat" description="CXXCXGXG motif" evidence="9">
    <location>
        <begin position="150"/>
        <end position="157"/>
    </location>
</feature>
<feature type="repeat" description="CXXCXGXG motif" evidence="9">
    <location>
        <begin position="189"/>
        <end position="196"/>
    </location>
</feature>
<dbReference type="InterPro" id="IPR001305">
    <property type="entry name" value="HSP_DnaJ_Cys-rich_dom"/>
</dbReference>
<evidence type="ECO:0000313" key="13">
    <source>
        <dbReference type="EMBL" id="MDG3004127.1"/>
    </source>
</evidence>
<evidence type="ECO:0000256" key="2">
    <source>
        <dbReference type="ARBA" id="ARBA00022705"/>
    </source>
</evidence>
<dbReference type="Gene3D" id="2.10.230.10">
    <property type="entry name" value="Heat shock protein DnaJ, cysteine-rich domain"/>
    <property type="match status" value="1"/>
</dbReference>
<keyword evidence="2 9" id="KW-0235">DNA replication</keyword>
<keyword evidence="8 9" id="KW-0143">Chaperone</keyword>
<organism evidence="13 14">
    <name type="scientific">Paludisphaera mucosa</name>
    <dbReference type="NCBI Taxonomy" id="3030827"/>
    <lineage>
        <taxon>Bacteria</taxon>
        <taxon>Pseudomonadati</taxon>
        <taxon>Planctomycetota</taxon>
        <taxon>Planctomycetia</taxon>
        <taxon>Isosphaerales</taxon>
        <taxon>Isosphaeraceae</taxon>
        <taxon>Paludisphaera</taxon>
    </lineage>
</organism>
<evidence type="ECO:0000313" key="14">
    <source>
        <dbReference type="Proteomes" id="UP001216907"/>
    </source>
</evidence>
<dbReference type="SUPFAM" id="SSF46565">
    <property type="entry name" value="Chaperone J-domain"/>
    <property type="match status" value="1"/>
</dbReference>
<dbReference type="SUPFAM" id="SSF49493">
    <property type="entry name" value="HSP40/DnaJ peptide-binding domain"/>
    <property type="match status" value="2"/>
</dbReference>
<dbReference type="Pfam" id="PF01556">
    <property type="entry name" value="DnaJ_C"/>
    <property type="match status" value="1"/>
</dbReference>
<dbReference type="InterPro" id="IPR036410">
    <property type="entry name" value="HSP_DnaJ_Cys-rich_dom_sf"/>
</dbReference>
<keyword evidence="6 9" id="KW-0862">Zinc</keyword>
<dbReference type="GO" id="GO:0016491">
    <property type="term" value="F:oxidoreductase activity"/>
    <property type="evidence" value="ECO:0007669"/>
    <property type="project" value="UniProtKB-KW"/>
</dbReference>
<dbReference type="PROSITE" id="PS51188">
    <property type="entry name" value="ZF_CR"/>
    <property type="match status" value="1"/>
</dbReference>
<dbReference type="PRINTS" id="PR00625">
    <property type="entry name" value="JDOMAIN"/>
</dbReference>
<dbReference type="HAMAP" id="MF_01152">
    <property type="entry name" value="DnaJ"/>
    <property type="match status" value="1"/>
</dbReference>